<dbReference type="SUPFAM" id="SSF143120">
    <property type="entry name" value="YefM-like"/>
    <property type="match status" value="1"/>
</dbReference>
<dbReference type="InterPro" id="IPR036165">
    <property type="entry name" value="YefM-like_sf"/>
</dbReference>
<evidence type="ECO:0000313" key="3">
    <source>
        <dbReference type="EMBL" id="MBS2966262.1"/>
    </source>
</evidence>
<evidence type="ECO:0000313" key="4">
    <source>
        <dbReference type="Proteomes" id="UP000677913"/>
    </source>
</evidence>
<protein>
    <recommendedName>
        <fullName evidence="2">Antitoxin</fullName>
    </recommendedName>
</protein>
<dbReference type="PANTHER" id="PTHR33713:SF10">
    <property type="entry name" value="ANTITOXIN YAFN"/>
    <property type="match status" value="1"/>
</dbReference>
<comment type="function">
    <text evidence="2">Antitoxin component of a type II toxin-antitoxin (TA) system.</text>
</comment>
<comment type="caution">
    <text evidence="3">The sequence shown here is derived from an EMBL/GenBank/DDBJ whole genome shotgun (WGS) entry which is preliminary data.</text>
</comment>
<dbReference type="Gene3D" id="3.40.1620.10">
    <property type="entry name" value="YefM-like domain"/>
    <property type="match status" value="1"/>
</dbReference>
<evidence type="ECO:0000256" key="1">
    <source>
        <dbReference type="ARBA" id="ARBA00009981"/>
    </source>
</evidence>
<evidence type="ECO:0000256" key="2">
    <source>
        <dbReference type="RuleBase" id="RU362080"/>
    </source>
</evidence>
<dbReference type="EMBL" id="JAGSXH010000134">
    <property type="protein sequence ID" value="MBS2966262.1"/>
    <property type="molecule type" value="Genomic_DNA"/>
</dbReference>
<reference evidence="3" key="1">
    <citation type="submission" date="2021-04" db="EMBL/GenBank/DDBJ databases">
        <title>Genome based classification of Actinospica acidithermotolerans sp. nov., an actinobacterium isolated from an Indonesian hot spring.</title>
        <authorList>
            <person name="Kusuma A.B."/>
            <person name="Putra K.E."/>
            <person name="Nafisah S."/>
            <person name="Loh J."/>
            <person name="Nouioui I."/>
            <person name="Goodfellow M."/>
        </authorList>
    </citation>
    <scope>NUCLEOTIDE SEQUENCE</scope>
    <source>
        <strain evidence="3">DSM 45618</strain>
    </source>
</reference>
<dbReference type="Pfam" id="PF02604">
    <property type="entry name" value="PhdYeFM_antitox"/>
    <property type="match status" value="1"/>
</dbReference>
<sequence length="89" mass="9828">MSTYTLSEARAHLGKLVNRARYGGEIVELTEHGEPAAVVISPERLAYYRELEDARDLAEAERVTAEGRRAVPHAEVAAQFGLRPDGRPL</sequence>
<gene>
    <name evidence="3" type="ORF">KGA66_24670</name>
</gene>
<dbReference type="InterPro" id="IPR006442">
    <property type="entry name" value="Antitoxin_Phd/YefM"/>
</dbReference>
<dbReference type="NCBIfam" id="TIGR01552">
    <property type="entry name" value="phd_fam"/>
    <property type="match status" value="1"/>
</dbReference>
<accession>A0A8J8BDI0</accession>
<keyword evidence="4" id="KW-1185">Reference proteome</keyword>
<dbReference type="InterPro" id="IPR051405">
    <property type="entry name" value="phD/YefM_antitoxin"/>
</dbReference>
<dbReference type="PANTHER" id="PTHR33713">
    <property type="entry name" value="ANTITOXIN YAFN-RELATED"/>
    <property type="match status" value="1"/>
</dbReference>
<dbReference type="Proteomes" id="UP000677913">
    <property type="component" value="Unassembled WGS sequence"/>
</dbReference>
<organism evidence="3 4">
    <name type="scientific">Actinocrinis puniceicyclus</name>
    <dbReference type="NCBI Taxonomy" id="977794"/>
    <lineage>
        <taxon>Bacteria</taxon>
        <taxon>Bacillati</taxon>
        <taxon>Actinomycetota</taxon>
        <taxon>Actinomycetes</taxon>
        <taxon>Catenulisporales</taxon>
        <taxon>Actinospicaceae</taxon>
        <taxon>Actinocrinis</taxon>
    </lineage>
</organism>
<name>A0A8J8BDI0_9ACTN</name>
<comment type="similarity">
    <text evidence="1 2">Belongs to the phD/YefM antitoxin family.</text>
</comment>
<dbReference type="AlphaFoldDB" id="A0A8J8BDI0"/>
<proteinExistence type="inferred from homology"/>
<dbReference type="RefSeq" id="WP_211471166.1">
    <property type="nucleotide sequence ID" value="NZ_JAGSXH010000134.1"/>
</dbReference>